<dbReference type="GO" id="GO:0046872">
    <property type="term" value="F:metal ion binding"/>
    <property type="evidence" value="ECO:0007669"/>
    <property type="project" value="UniProtKB-KW"/>
</dbReference>
<dbReference type="SUPFAM" id="SSF48537">
    <property type="entry name" value="Phospholipase C/P1 nuclease"/>
    <property type="match status" value="1"/>
</dbReference>
<dbReference type="Gene3D" id="1.10.575.10">
    <property type="entry name" value="P1 Nuclease"/>
    <property type="match status" value="1"/>
</dbReference>
<keyword evidence="3" id="KW-0255">Endonuclease</keyword>
<evidence type="ECO:0000256" key="4">
    <source>
        <dbReference type="ARBA" id="ARBA00022801"/>
    </source>
</evidence>
<evidence type="ECO:0000256" key="5">
    <source>
        <dbReference type="ARBA" id="ARBA00023157"/>
    </source>
</evidence>
<dbReference type="PANTHER" id="PTHR33146">
    <property type="entry name" value="ENDONUCLEASE 4"/>
    <property type="match status" value="1"/>
</dbReference>
<dbReference type="InterPro" id="IPR003154">
    <property type="entry name" value="S1/P1nuclease"/>
</dbReference>
<dbReference type="PANTHER" id="PTHR33146:SF14">
    <property type="entry name" value="ENDONUCLEASE 1"/>
    <property type="match status" value="1"/>
</dbReference>
<reference evidence="8" key="1">
    <citation type="submission" date="2019-02" db="EMBL/GenBank/DDBJ databases">
        <title>Draft genome of the type strain Pelomonas aquatica CCUG 52575T.</title>
        <authorList>
            <person name="Gomila M."/>
            <person name="Lalucat J."/>
        </authorList>
    </citation>
    <scope>NUCLEOTIDE SEQUENCE</scope>
    <source>
        <strain evidence="8">CCUG 52575</strain>
    </source>
</reference>
<dbReference type="RefSeq" id="WP_268147849.1">
    <property type="nucleotide sequence ID" value="NZ_JAPPUW010000003.1"/>
</dbReference>
<comment type="caution">
    <text evidence="8">The sequence shown here is derived from an EMBL/GenBank/DDBJ whole genome shotgun (WGS) entry which is preliminary data.</text>
</comment>
<proteinExistence type="predicted"/>
<dbReference type="EMBL" id="SGUG01000016">
    <property type="protein sequence ID" value="MDG0863240.1"/>
    <property type="molecule type" value="Genomic_DNA"/>
</dbReference>
<gene>
    <name evidence="8" type="ORF">EXJ73_12260</name>
</gene>
<dbReference type="GO" id="GO:0003676">
    <property type="term" value="F:nucleic acid binding"/>
    <property type="evidence" value="ECO:0007669"/>
    <property type="project" value="InterPro"/>
</dbReference>
<feature type="signal peptide" evidence="7">
    <location>
        <begin position="1"/>
        <end position="20"/>
    </location>
</feature>
<keyword evidence="2" id="KW-0479">Metal-binding</keyword>
<accession>A0A9X4LGS0</accession>
<dbReference type="GO" id="GO:0016788">
    <property type="term" value="F:hydrolase activity, acting on ester bonds"/>
    <property type="evidence" value="ECO:0007669"/>
    <property type="project" value="InterPro"/>
</dbReference>
<evidence type="ECO:0000313" key="9">
    <source>
        <dbReference type="Proteomes" id="UP001152766"/>
    </source>
</evidence>
<dbReference type="AlphaFoldDB" id="A0A9X4LGS0"/>
<evidence type="ECO:0000256" key="1">
    <source>
        <dbReference type="ARBA" id="ARBA00022722"/>
    </source>
</evidence>
<evidence type="ECO:0008006" key="10">
    <source>
        <dbReference type="Google" id="ProtNLM"/>
    </source>
</evidence>
<evidence type="ECO:0000256" key="3">
    <source>
        <dbReference type="ARBA" id="ARBA00022759"/>
    </source>
</evidence>
<keyword evidence="1" id="KW-0540">Nuclease</keyword>
<organism evidence="8 9">
    <name type="scientific">Pelomonas aquatica</name>
    <dbReference type="NCBI Taxonomy" id="431058"/>
    <lineage>
        <taxon>Bacteria</taxon>
        <taxon>Pseudomonadati</taxon>
        <taxon>Pseudomonadota</taxon>
        <taxon>Betaproteobacteria</taxon>
        <taxon>Burkholderiales</taxon>
        <taxon>Sphaerotilaceae</taxon>
        <taxon>Roseateles</taxon>
    </lineage>
</organism>
<dbReference type="GO" id="GO:0006308">
    <property type="term" value="P:DNA catabolic process"/>
    <property type="evidence" value="ECO:0007669"/>
    <property type="project" value="InterPro"/>
</dbReference>
<dbReference type="InterPro" id="IPR008947">
    <property type="entry name" value="PLipase_C/P1_nuclease_dom_sf"/>
</dbReference>
<keyword evidence="7" id="KW-0732">Signal</keyword>
<dbReference type="GO" id="GO:0004519">
    <property type="term" value="F:endonuclease activity"/>
    <property type="evidence" value="ECO:0007669"/>
    <property type="project" value="UniProtKB-KW"/>
</dbReference>
<evidence type="ECO:0000256" key="6">
    <source>
        <dbReference type="ARBA" id="ARBA00023180"/>
    </source>
</evidence>
<sequence length="335" mass="35916">MRRLLAAALTALPLAAQAWGADGHQTVAVIAAGLLKGTPAEARVAALLGDMPLPLAAIWADCAKGISPGQGYAYPAPGRYPACAPLETPDRIAEMADYVRRNDRQCALGPEESSCHGQTHYADLALQRSRYLPGFTGTRPDDVVGALRQAVLVLQGRPTTGQPSLKSPREALLVLVHLVGDIHQPLHVAGPYLDARGQRIDPDQTGLDPASFTVGGNSFPLPQAAPTGPKNFHAYWDGVPAAFRPPRVDAAWLAEARRVDVDAGDAVDWPARWATQSLEQAALAYEGLLFSPREGQQWNVRLPRGYDARADAIKQQQLTRAGARLAWVLKAVFAN</sequence>
<dbReference type="Pfam" id="PF02265">
    <property type="entry name" value="S1-P1_nuclease"/>
    <property type="match status" value="1"/>
</dbReference>
<evidence type="ECO:0000256" key="2">
    <source>
        <dbReference type="ARBA" id="ARBA00022723"/>
    </source>
</evidence>
<keyword evidence="4" id="KW-0378">Hydrolase</keyword>
<keyword evidence="5" id="KW-1015">Disulfide bond</keyword>
<keyword evidence="6" id="KW-0325">Glycoprotein</keyword>
<dbReference type="Proteomes" id="UP001152766">
    <property type="component" value="Unassembled WGS sequence"/>
</dbReference>
<keyword evidence="9" id="KW-1185">Reference proteome</keyword>
<evidence type="ECO:0000313" key="8">
    <source>
        <dbReference type="EMBL" id="MDG0863240.1"/>
    </source>
</evidence>
<feature type="chain" id="PRO_5040771769" description="Phospholipase" evidence="7">
    <location>
        <begin position="21"/>
        <end position="335"/>
    </location>
</feature>
<evidence type="ECO:0000256" key="7">
    <source>
        <dbReference type="SAM" id="SignalP"/>
    </source>
</evidence>
<dbReference type="CDD" id="cd11010">
    <property type="entry name" value="S1-P1_nuclease"/>
    <property type="match status" value="1"/>
</dbReference>
<name>A0A9X4LGS0_9BURK</name>
<protein>
    <recommendedName>
        <fullName evidence="10">Phospholipase</fullName>
    </recommendedName>
</protein>